<dbReference type="InterPro" id="IPR016040">
    <property type="entry name" value="NAD(P)-bd_dom"/>
</dbReference>
<dbReference type="GO" id="GO:0008483">
    <property type="term" value="F:transaminase activity"/>
    <property type="evidence" value="ECO:0007669"/>
    <property type="project" value="UniProtKB-KW"/>
</dbReference>
<dbReference type="Pfam" id="PF16363">
    <property type="entry name" value="GDP_Man_Dehyd"/>
    <property type="match status" value="1"/>
</dbReference>
<feature type="domain" description="NAD(P)-binding" evidence="1">
    <location>
        <begin position="29"/>
        <end position="342"/>
    </location>
</feature>
<proteinExistence type="predicted"/>
<keyword evidence="2" id="KW-0378">Hydrolase</keyword>
<protein>
    <submittedName>
        <fullName evidence="2">Aminotransferase/S-adenosyl-L-homocysteine hydrolase</fullName>
    </submittedName>
</protein>
<reference evidence="2 3" key="1">
    <citation type="submission" date="2017-07" db="EMBL/GenBank/DDBJ databases">
        <title>Mechanisms for carbon and nitrogen cycling indicate functional differentiation within the Candidate Phyla Radiation.</title>
        <authorList>
            <person name="Danczak R.E."/>
            <person name="Johnston M.D."/>
            <person name="Kenah C."/>
            <person name="Slattery M."/>
            <person name="Wrighton K.C."/>
            <person name="Wilkins M.J."/>
        </authorList>
    </citation>
    <scope>NUCLEOTIDE SEQUENCE [LARGE SCALE GENOMIC DNA]</scope>
    <source>
        <strain evidence="2">Athens1014_28</strain>
    </source>
</reference>
<evidence type="ECO:0000313" key="3">
    <source>
        <dbReference type="Proteomes" id="UP000316495"/>
    </source>
</evidence>
<evidence type="ECO:0000259" key="1">
    <source>
        <dbReference type="Pfam" id="PF16363"/>
    </source>
</evidence>
<keyword evidence="2" id="KW-0032">Aminotransferase</keyword>
<sequence length="369" mass="42389">MEKDYNADKLFSEEGESDETMTNKKQKILITGGAGFIGHHFVEHFLKNTNWDIYVVDNLTYASGGLSRIKDIEAYNVDRVKIFTADFTKPLDQQGLIDEIGQLDYIVHMGAETHVDNSIKDPRKFVYANVVGTLEVLEFARLYQPNLKRFIYFSTDEVFGPAPEGVSYKEWDRYNSGNPYSAAKAGGEELCVAYYNTYKMPIIITHTMNVFGERQHPEKFIQKVIRKVLAGEEVTIHGNSDKTKSGTRFWIHARNVVQAMMFIISHKDTENGDKFNIVGEREVSNLEIAQMIAKILGKELKYKITDFHDERPGHDFRYALDGGKMEKMGWKPPVGFDESFKKTIKWMAADNHKKWLYDMGEFDTIKEVA</sequence>
<dbReference type="Gene3D" id="3.40.50.720">
    <property type="entry name" value="NAD(P)-binding Rossmann-like Domain"/>
    <property type="match status" value="1"/>
</dbReference>
<dbReference type="SUPFAM" id="SSF51735">
    <property type="entry name" value="NAD(P)-binding Rossmann-fold domains"/>
    <property type="match status" value="1"/>
</dbReference>
<comment type="caution">
    <text evidence="2">The sequence shown here is derived from an EMBL/GenBank/DDBJ whole genome shotgun (WGS) entry which is preliminary data.</text>
</comment>
<dbReference type="GO" id="GO:0016787">
    <property type="term" value="F:hydrolase activity"/>
    <property type="evidence" value="ECO:0007669"/>
    <property type="project" value="UniProtKB-KW"/>
</dbReference>
<accession>A0A554LPR3</accession>
<dbReference type="EMBL" id="VMGN01000005">
    <property type="protein sequence ID" value="TSC94868.1"/>
    <property type="molecule type" value="Genomic_DNA"/>
</dbReference>
<dbReference type="Gene3D" id="3.90.25.10">
    <property type="entry name" value="UDP-galactose 4-epimerase, domain 1"/>
    <property type="match status" value="1"/>
</dbReference>
<name>A0A554LPR3_9BACT</name>
<organism evidence="2 3">
    <name type="scientific">Candidatus Berkelbacteria bacterium Athens1014_28</name>
    <dbReference type="NCBI Taxonomy" id="2017145"/>
    <lineage>
        <taxon>Bacteria</taxon>
        <taxon>Candidatus Berkelbacteria</taxon>
    </lineage>
</organism>
<gene>
    <name evidence="2" type="ORF">Athens101428_150</name>
</gene>
<dbReference type="PANTHER" id="PTHR43000">
    <property type="entry name" value="DTDP-D-GLUCOSE 4,6-DEHYDRATASE-RELATED"/>
    <property type="match status" value="1"/>
</dbReference>
<dbReference type="AlphaFoldDB" id="A0A554LPR3"/>
<keyword evidence="2" id="KW-0808">Transferase</keyword>
<dbReference type="InterPro" id="IPR036291">
    <property type="entry name" value="NAD(P)-bd_dom_sf"/>
</dbReference>
<dbReference type="Proteomes" id="UP000316495">
    <property type="component" value="Unassembled WGS sequence"/>
</dbReference>
<evidence type="ECO:0000313" key="2">
    <source>
        <dbReference type="EMBL" id="TSC94868.1"/>
    </source>
</evidence>